<sequence length="157" mass="17247">MQQSSSTWRMGSVQRGQLKFGEEKLNIDPELPDSFTNVRSPSSPRRIPIYDYGDLLLWYKEARLSQLPELKKARADGKTAYFSHTKLVIRERGERTAQTQAVSTSPAASVMTVTPAATFTGGAASVGAVGEASAGMDDDQREEVQKVAAQRKGKRKK</sequence>
<dbReference type="AlphaFoldDB" id="A0AAE1QI27"/>
<comment type="caution">
    <text evidence="2">The sequence shown here is derived from an EMBL/GenBank/DDBJ whole genome shotgun (WGS) entry which is preliminary data.</text>
</comment>
<gene>
    <name evidence="2" type="ORF">Pmani_003696</name>
</gene>
<evidence type="ECO:0000313" key="3">
    <source>
        <dbReference type="Proteomes" id="UP001292094"/>
    </source>
</evidence>
<feature type="region of interest" description="Disordered" evidence="1">
    <location>
        <begin position="131"/>
        <end position="157"/>
    </location>
</feature>
<keyword evidence="3" id="KW-1185">Reference proteome</keyword>
<name>A0AAE1QI27_9EUCA</name>
<reference evidence="2" key="1">
    <citation type="submission" date="2023-11" db="EMBL/GenBank/DDBJ databases">
        <title>Genome assemblies of two species of porcelain crab, Petrolisthes cinctipes and Petrolisthes manimaculis (Anomura: Porcellanidae).</title>
        <authorList>
            <person name="Angst P."/>
        </authorList>
    </citation>
    <scope>NUCLEOTIDE SEQUENCE</scope>
    <source>
        <strain evidence="2">PB745_02</strain>
        <tissue evidence="2">Gill</tissue>
    </source>
</reference>
<organism evidence="2 3">
    <name type="scientific">Petrolisthes manimaculis</name>
    <dbReference type="NCBI Taxonomy" id="1843537"/>
    <lineage>
        <taxon>Eukaryota</taxon>
        <taxon>Metazoa</taxon>
        <taxon>Ecdysozoa</taxon>
        <taxon>Arthropoda</taxon>
        <taxon>Crustacea</taxon>
        <taxon>Multicrustacea</taxon>
        <taxon>Malacostraca</taxon>
        <taxon>Eumalacostraca</taxon>
        <taxon>Eucarida</taxon>
        <taxon>Decapoda</taxon>
        <taxon>Pleocyemata</taxon>
        <taxon>Anomura</taxon>
        <taxon>Galatheoidea</taxon>
        <taxon>Porcellanidae</taxon>
        <taxon>Petrolisthes</taxon>
    </lineage>
</organism>
<evidence type="ECO:0000256" key="1">
    <source>
        <dbReference type="SAM" id="MobiDB-lite"/>
    </source>
</evidence>
<accession>A0AAE1QI27</accession>
<evidence type="ECO:0000313" key="2">
    <source>
        <dbReference type="EMBL" id="KAK4325753.1"/>
    </source>
</evidence>
<dbReference type="Proteomes" id="UP001292094">
    <property type="component" value="Unassembled WGS sequence"/>
</dbReference>
<dbReference type="EMBL" id="JAWZYT010000264">
    <property type="protein sequence ID" value="KAK4325753.1"/>
    <property type="molecule type" value="Genomic_DNA"/>
</dbReference>
<feature type="region of interest" description="Disordered" evidence="1">
    <location>
        <begin position="1"/>
        <end position="23"/>
    </location>
</feature>
<proteinExistence type="predicted"/>
<protein>
    <submittedName>
        <fullName evidence="2">Uncharacterized protein</fullName>
    </submittedName>
</protein>